<accession>A0A1Q2ZTT1</accession>
<proteinExistence type="inferred from homology"/>
<keyword evidence="3 6" id="KW-0808">Transferase</keyword>
<dbReference type="GO" id="GO:0006888">
    <property type="term" value="P:endoplasmic reticulum to Golgi vesicle-mediated transport"/>
    <property type="evidence" value="ECO:0007669"/>
    <property type="project" value="EnsemblFungi"/>
</dbReference>
<evidence type="ECO:0000313" key="7">
    <source>
        <dbReference type="EMBL" id="GAV46877.1"/>
    </source>
</evidence>
<protein>
    <recommendedName>
        <fullName evidence="6">Geranylgeranyl transferase type-2 subunit alpha</fullName>
        <ecNumber evidence="6">2.5.1.60</ecNumber>
    </recommendedName>
    <alternativeName>
        <fullName evidence="6">Geranylgeranyl transferase type II subunit alpha</fullName>
    </alternativeName>
</protein>
<dbReference type="Proteomes" id="UP000187013">
    <property type="component" value="Unassembled WGS sequence"/>
</dbReference>
<evidence type="ECO:0000256" key="1">
    <source>
        <dbReference type="ARBA" id="ARBA00006734"/>
    </source>
</evidence>
<comment type="catalytic activity">
    <reaction evidence="5 6">
        <text>geranylgeranyl diphosphate + L-cysteinyl-[protein] = S-geranylgeranyl-L-cysteinyl-[protein] + diphosphate</text>
        <dbReference type="Rhea" id="RHEA:21240"/>
        <dbReference type="Rhea" id="RHEA-COMP:10131"/>
        <dbReference type="Rhea" id="RHEA-COMP:11537"/>
        <dbReference type="ChEBI" id="CHEBI:29950"/>
        <dbReference type="ChEBI" id="CHEBI:33019"/>
        <dbReference type="ChEBI" id="CHEBI:57533"/>
        <dbReference type="ChEBI" id="CHEBI:86021"/>
        <dbReference type="EC" id="2.5.1.60"/>
    </reaction>
</comment>
<dbReference type="PROSITE" id="PS51147">
    <property type="entry name" value="PFTA"/>
    <property type="match status" value="5"/>
</dbReference>
<comment type="caution">
    <text evidence="7">The sequence shown here is derived from an EMBL/GenBank/DDBJ whole genome shotgun (WGS) entry which is preliminary data.</text>
</comment>
<gene>
    <name evidence="7" type="ORF">ZYGR_0A04750</name>
</gene>
<dbReference type="EMBL" id="BDGX01000001">
    <property type="protein sequence ID" value="GAV46877.1"/>
    <property type="molecule type" value="Genomic_DNA"/>
</dbReference>
<dbReference type="Pfam" id="PF01239">
    <property type="entry name" value="PPTA"/>
    <property type="match status" value="4"/>
</dbReference>
<dbReference type="eggNOG" id="KOG0529">
    <property type="taxonomic scope" value="Eukaryota"/>
</dbReference>
<comment type="function">
    <text evidence="6">Catalyzes the transfer of a geranyl-geranyl moiety from geranyl-geranyl pyrophosphate to cysteines occuring in specific C-terminal amino acid sequences.</text>
</comment>
<dbReference type="PANTHER" id="PTHR11129:SF2">
    <property type="entry name" value="GERANYLGERANYL TRANSFERASE TYPE-2 SUBUNIT ALPHA"/>
    <property type="match status" value="1"/>
</dbReference>
<dbReference type="GO" id="GO:0097354">
    <property type="term" value="P:prenylation"/>
    <property type="evidence" value="ECO:0007669"/>
    <property type="project" value="UniProtKB-UniRule"/>
</dbReference>
<sequence length="326" mass="39529">MHGVKRKQWTQELLKQKKEQDRKRITQYRGLVDKLLDSRDSKTYNMEVFKETTQLLRINPEYNAGWNYRRDIIEHLSPELKHEFWEDELAFSMALLKDYPKVYWIWNHRKWTLENHIDKSVKIWLRELAIVSKLLQMDPRNFHGWHYRRILVAEIEGRTGQSRDGEELQYAIDNTNKNISNYSAWHQKATLIPKMFEKDEIKDKKKFIQDEFTYITNAIYTDAEDQSVWFYIEWFVKNHIVIDALGRDELIQKLQELQENILAINEDDLQFSGKQNNWCLKVLIVLEDVQRNLKVQFTPHSHEYLAQLIEADPMRKNRYLHLLHRK</sequence>
<evidence type="ECO:0000256" key="6">
    <source>
        <dbReference type="RuleBase" id="RU367120"/>
    </source>
</evidence>
<dbReference type="EC" id="2.5.1.60" evidence="6"/>
<reference evidence="7 8" key="1">
    <citation type="submission" date="2016-08" db="EMBL/GenBank/DDBJ databases">
        <title>Draft genome sequence of allopolyploid Zygosaccharomyces rouxii.</title>
        <authorList>
            <person name="Watanabe J."/>
            <person name="Uehara K."/>
            <person name="Mogi Y."/>
            <person name="Tsukioka Y."/>
        </authorList>
    </citation>
    <scope>NUCLEOTIDE SEQUENCE [LARGE SCALE GENOMIC DNA]</scope>
    <source>
        <strain evidence="7 8">NBRC 110957</strain>
    </source>
</reference>
<dbReference type="GO" id="GO:0005968">
    <property type="term" value="C:Rab-protein geranylgeranyltransferase complex"/>
    <property type="evidence" value="ECO:0007669"/>
    <property type="project" value="EnsemblFungi"/>
</dbReference>
<dbReference type="InterPro" id="IPR002088">
    <property type="entry name" value="Prenyl_trans_a"/>
</dbReference>
<organism evidence="7 8">
    <name type="scientific">Zygosaccharomyces rouxii</name>
    <dbReference type="NCBI Taxonomy" id="4956"/>
    <lineage>
        <taxon>Eukaryota</taxon>
        <taxon>Fungi</taxon>
        <taxon>Dikarya</taxon>
        <taxon>Ascomycota</taxon>
        <taxon>Saccharomycotina</taxon>
        <taxon>Saccharomycetes</taxon>
        <taxon>Saccharomycetales</taxon>
        <taxon>Saccharomycetaceae</taxon>
        <taxon>Zygosaccharomyces</taxon>
    </lineage>
</organism>
<keyword evidence="2 6" id="KW-0637">Prenyltransferase</keyword>
<dbReference type="GO" id="GO:0005777">
    <property type="term" value="C:peroxisome"/>
    <property type="evidence" value="ECO:0007669"/>
    <property type="project" value="EnsemblFungi"/>
</dbReference>
<dbReference type="GO" id="GO:0006612">
    <property type="term" value="P:protein targeting to membrane"/>
    <property type="evidence" value="ECO:0007669"/>
    <property type="project" value="EnsemblFungi"/>
</dbReference>
<keyword evidence="4" id="KW-0677">Repeat</keyword>
<evidence type="ECO:0000256" key="2">
    <source>
        <dbReference type="ARBA" id="ARBA00022602"/>
    </source>
</evidence>
<dbReference type="OMA" id="TNAMFTD"/>
<evidence type="ECO:0000256" key="5">
    <source>
        <dbReference type="ARBA" id="ARBA00047658"/>
    </source>
</evidence>
<dbReference type="SUPFAM" id="SSF48439">
    <property type="entry name" value="Protein prenylyltransferase"/>
    <property type="match status" value="1"/>
</dbReference>
<evidence type="ECO:0000256" key="4">
    <source>
        <dbReference type="ARBA" id="ARBA00022737"/>
    </source>
</evidence>
<evidence type="ECO:0000313" key="8">
    <source>
        <dbReference type="Proteomes" id="UP000187013"/>
    </source>
</evidence>
<dbReference type="AlphaFoldDB" id="A0A1Q2ZTT1"/>
<dbReference type="GO" id="GO:0004663">
    <property type="term" value="F:Rab geranylgeranyltransferase activity"/>
    <property type="evidence" value="ECO:0007669"/>
    <property type="project" value="UniProtKB-UniRule"/>
</dbReference>
<dbReference type="Gene3D" id="1.25.40.120">
    <property type="entry name" value="Protein prenylyltransferase"/>
    <property type="match status" value="1"/>
</dbReference>
<evidence type="ECO:0000256" key="3">
    <source>
        <dbReference type="ARBA" id="ARBA00022679"/>
    </source>
</evidence>
<dbReference type="OrthoDB" id="1658at2759"/>
<name>A0A1Q2ZTT1_ZYGRO</name>
<dbReference type="PANTHER" id="PTHR11129">
    <property type="entry name" value="PROTEIN FARNESYLTRANSFERASE ALPHA SUBUNIT/RAB GERANYLGERANYL TRANSFERASE ALPHA SUBUNIT"/>
    <property type="match status" value="1"/>
</dbReference>
<comment type="similarity">
    <text evidence="1 6">Belongs to the protein prenyltransferase subunit alpha family.</text>
</comment>